<dbReference type="InterPro" id="IPR036249">
    <property type="entry name" value="Thioredoxin-like_sf"/>
</dbReference>
<name>E3PY25_ACESD</name>
<evidence type="ECO:0000313" key="2">
    <source>
        <dbReference type="EMBL" id="CBH21340.1"/>
    </source>
</evidence>
<dbReference type="HOGENOM" id="CLU_116644_5_0_9"/>
<dbReference type="InterPro" id="IPR006660">
    <property type="entry name" value="Arsenate_reductase-like"/>
</dbReference>
<dbReference type="SUPFAM" id="SSF52833">
    <property type="entry name" value="Thioredoxin-like"/>
    <property type="match status" value="1"/>
</dbReference>
<evidence type="ECO:0000313" key="3">
    <source>
        <dbReference type="Proteomes" id="UP000007041"/>
    </source>
</evidence>
<sequence>MTIDEKLELLASDGMLLKRPFLVYKDKIKVGFKENEWFSFLSET</sequence>
<protein>
    <submittedName>
        <fullName evidence="2">YusI</fullName>
    </submittedName>
</protein>
<dbReference type="STRING" id="1511.CLOST_1220"/>
<organism evidence="2 3">
    <name type="scientific">Acetoanaerobium sticklandii (strain ATCC 12662 / DSM 519 / JCM 1433 / CCUG 9281 / NCIMB 10654 / HF)</name>
    <name type="common">Clostridium sticklandii</name>
    <dbReference type="NCBI Taxonomy" id="499177"/>
    <lineage>
        <taxon>Bacteria</taxon>
        <taxon>Bacillati</taxon>
        <taxon>Bacillota</taxon>
        <taxon>Clostridia</taxon>
        <taxon>Peptostreptococcales</taxon>
        <taxon>Filifactoraceae</taxon>
        <taxon>Acetoanaerobium</taxon>
    </lineage>
</organism>
<keyword evidence="3" id="KW-1185">Reference proteome</keyword>
<accession>E3PY25</accession>
<dbReference type="AlphaFoldDB" id="E3PY25"/>
<dbReference type="Gene3D" id="3.40.30.10">
    <property type="entry name" value="Glutaredoxin"/>
    <property type="match status" value="1"/>
</dbReference>
<comment type="similarity">
    <text evidence="1">Belongs to the ArsC family.</text>
</comment>
<proteinExistence type="inferred from homology"/>
<gene>
    <name evidence="2" type="ordered locus">CLOST_1220</name>
</gene>
<dbReference type="Pfam" id="PF03960">
    <property type="entry name" value="ArsC"/>
    <property type="match status" value="1"/>
</dbReference>
<evidence type="ECO:0000256" key="1">
    <source>
        <dbReference type="PROSITE-ProRule" id="PRU01282"/>
    </source>
</evidence>
<dbReference type="KEGG" id="cst:CLOST_1220"/>
<dbReference type="Proteomes" id="UP000007041">
    <property type="component" value="Chromosome"/>
</dbReference>
<dbReference type="PROSITE" id="PS51353">
    <property type="entry name" value="ARSC"/>
    <property type="match status" value="1"/>
</dbReference>
<dbReference type="EMBL" id="FP565809">
    <property type="protein sequence ID" value="CBH21340.1"/>
    <property type="molecule type" value="Genomic_DNA"/>
</dbReference>
<reference evidence="3" key="1">
    <citation type="journal article" date="2010" name="BMC Genomics">
        <title>Clostridium sticklandii, a specialist in amino acid degradation:revisiting its metabolism through its genome sequence.</title>
        <authorList>
            <person name="Fonknechten N."/>
            <person name="Chaussonnerie S."/>
            <person name="Tricot S."/>
            <person name="Lajus A."/>
            <person name="Andreesen J.R."/>
            <person name="Perchat N."/>
            <person name="Pelletier E."/>
            <person name="Gouyvenoux M."/>
            <person name="Barbe V."/>
            <person name="Salanoubat M."/>
            <person name="Le Paslier D."/>
            <person name="Weissenbach J."/>
            <person name="Cohen G.N."/>
            <person name="Kreimeyer A."/>
        </authorList>
    </citation>
    <scope>NUCLEOTIDE SEQUENCE [LARGE SCALE GENOMIC DNA]</scope>
    <source>
        <strain evidence="3">ATCC 12662 / DSM 519 / JCM 1433 / CCUG 9281 / NCIMB 10654 / HF</strain>
    </source>
</reference>
<dbReference type="BioCyc" id="CSTI499177:GJE9-1268-MONOMER"/>